<name>A0ABW2UPD3_9RHOB</name>
<accession>A0ABW2UPD3</accession>
<dbReference type="SUPFAM" id="SSF51120">
    <property type="entry name" value="beta-Roll"/>
    <property type="match status" value="3"/>
</dbReference>
<dbReference type="SUPFAM" id="SSF51445">
    <property type="entry name" value="(Trans)glycosidases"/>
    <property type="match status" value="1"/>
</dbReference>
<comment type="subcellular location">
    <subcellularLocation>
        <location evidence="1">Secreted</location>
    </subcellularLocation>
</comment>
<proteinExistence type="predicted"/>
<gene>
    <name evidence="4" type="ORF">ACFQXB_16755</name>
</gene>
<dbReference type="InterPro" id="IPR017853">
    <property type="entry name" value="GH"/>
</dbReference>
<organism evidence="4 5">
    <name type="scientific">Plastorhodobacter daqingensis</name>
    <dbReference type="NCBI Taxonomy" id="1387281"/>
    <lineage>
        <taxon>Bacteria</taxon>
        <taxon>Pseudomonadati</taxon>
        <taxon>Pseudomonadota</taxon>
        <taxon>Alphaproteobacteria</taxon>
        <taxon>Rhodobacterales</taxon>
        <taxon>Paracoccaceae</taxon>
        <taxon>Plastorhodobacter</taxon>
    </lineage>
</organism>
<dbReference type="Gene3D" id="3.20.20.80">
    <property type="entry name" value="Glycosidases"/>
    <property type="match status" value="1"/>
</dbReference>
<dbReference type="Proteomes" id="UP001596516">
    <property type="component" value="Unassembled WGS sequence"/>
</dbReference>
<feature type="region of interest" description="Disordered" evidence="3">
    <location>
        <begin position="485"/>
        <end position="530"/>
    </location>
</feature>
<keyword evidence="5" id="KW-1185">Reference proteome</keyword>
<dbReference type="Gene3D" id="2.150.10.10">
    <property type="entry name" value="Serralysin-like metalloprotease, C-terminal"/>
    <property type="match status" value="5"/>
</dbReference>
<dbReference type="InterPro" id="IPR050557">
    <property type="entry name" value="RTX_toxin/Mannuronan_C5-epim"/>
</dbReference>
<comment type="caution">
    <text evidence="4">The sequence shown here is derived from an EMBL/GenBank/DDBJ whole genome shotgun (WGS) entry which is preliminary data.</text>
</comment>
<evidence type="ECO:0000256" key="1">
    <source>
        <dbReference type="ARBA" id="ARBA00004613"/>
    </source>
</evidence>
<dbReference type="PRINTS" id="PR00313">
    <property type="entry name" value="CABNDNGRPT"/>
</dbReference>
<dbReference type="RefSeq" id="WP_377406130.1">
    <property type="nucleotide sequence ID" value="NZ_JBHTFQ010000010.1"/>
</dbReference>
<keyword evidence="2" id="KW-0964">Secreted</keyword>
<dbReference type="InterPro" id="IPR018511">
    <property type="entry name" value="Hemolysin-typ_Ca-bd_CS"/>
</dbReference>
<reference evidence="5" key="1">
    <citation type="journal article" date="2019" name="Int. J. Syst. Evol. Microbiol.">
        <title>The Global Catalogue of Microorganisms (GCM) 10K type strain sequencing project: providing services to taxonomists for standard genome sequencing and annotation.</title>
        <authorList>
            <consortium name="The Broad Institute Genomics Platform"/>
            <consortium name="The Broad Institute Genome Sequencing Center for Infectious Disease"/>
            <person name="Wu L."/>
            <person name="Ma J."/>
        </authorList>
    </citation>
    <scope>NUCLEOTIDE SEQUENCE [LARGE SCALE GENOMIC DNA]</scope>
    <source>
        <strain evidence="5">CGMCC 1.12750</strain>
    </source>
</reference>
<dbReference type="EMBL" id="JBHTFQ010000010">
    <property type="protein sequence ID" value="MFC7705833.1"/>
    <property type="molecule type" value="Genomic_DNA"/>
</dbReference>
<dbReference type="PANTHER" id="PTHR38340:SF1">
    <property type="entry name" value="S-LAYER PROTEIN"/>
    <property type="match status" value="1"/>
</dbReference>
<dbReference type="PANTHER" id="PTHR38340">
    <property type="entry name" value="S-LAYER PROTEIN"/>
    <property type="match status" value="1"/>
</dbReference>
<dbReference type="InterPro" id="IPR001343">
    <property type="entry name" value="Hemolysn_Ca-bd"/>
</dbReference>
<dbReference type="PROSITE" id="PS00330">
    <property type="entry name" value="HEMOLYSIN_CALCIUM"/>
    <property type="match status" value="10"/>
</dbReference>
<evidence type="ECO:0000313" key="4">
    <source>
        <dbReference type="EMBL" id="MFC7705833.1"/>
    </source>
</evidence>
<protein>
    <submittedName>
        <fullName evidence="4">Calcium-binding protein</fullName>
    </submittedName>
</protein>
<evidence type="ECO:0000256" key="2">
    <source>
        <dbReference type="ARBA" id="ARBA00022525"/>
    </source>
</evidence>
<dbReference type="InterPro" id="IPR011049">
    <property type="entry name" value="Serralysin-like_metalloprot_C"/>
</dbReference>
<dbReference type="Pfam" id="PF00353">
    <property type="entry name" value="HemolysinCabind"/>
    <property type="match status" value="6"/>
</dbReference>
<sequence>MSGYVSPLLFGGNILFHKDRVGDQGTFDEAVDQLRLTGLRYPGGSITEDYFDIRRPNATSAVDPVTGLTVDLLPLDSFLAYAANAGIAPTLVIPTRHALLPGDHGTRALDPAYIADMRVFVREVLAGAHGQVDIFAFEIGNEYWGSGRMTALEYGRVAAAMAVAIQQEIDAHRSTFGGAHWTEPLIAVQYGQAGEYSPGSGWVQNQQIMAQFDAAARKAVDAVVSHYYLKDSYDQVTATDWYFNRLDSWRNSPGLEHVQFFATEWNTCYTNRNELGLVQASTMLAKFAMMVSRGINAAWAWPIQQSTINNLAGPEGSDLLRAGGMIFQLMAQNIAGGRLLRQDYRDPTFGSQVYRVGHTDVIYLSSRLDQTRDFSIDLSAFGPGVTNVSAVILGAAGDPVLRNTIPTLEVISGLSLAGGRINLTLDAYEIAQITVTYGRNGIVLRGHQVATEVPGVSYDDLLIGSDFSDQLFGFNGNDTLMGGAGNDQLHGGNGDDWLQGDTGNDTLFGGSGNDTLHGGPGHDVLEGDDGNDQLFGGLGNDLLRGGAGNDSLWGGDGDDTVLGGTGRDVLHGGAGNDLLGGGGGDDILFGGTGNDTLYGADGNDVLHGDDGDDLLFGGNGNNQLLGGNGNDTLWGGPGHDLIGGGAGADLIHGGYGDDSLYGADGNDTILGGAGNDLVFGGEGDDRLFGDAGNDTIAGGAGNDLIGGGAGDDLIHGGDGNDSLYGADGNDTIFGGAGNDLVFGGHGADVLGGGAGADIFVFRSAQEIGIGTTSDRIIDFARGEDRIDLTALAMRSFIGSNAFSGSAGELRFVQAGGTGLLLGDVNGNGQADFILLVDGIADLSRGDLIL</sequence>
<evidence type="ECO:0000256" key="3">
    <source>
        <dbReference type="SAM" id="MobiDB-lite"/>
    </source>
</evidence>
<evidence type="ECO:0000313" key="5">
    <source>
        <dbReference type="Proteomes" id="UP001596516"/>
    </source>
</evidence>